<proteinExistence type="predicted"/>
<feature type="compositionally biased region" description="Polar residues" evidence="1">
    <location>
        <begin position="226"/>
        <end position="237"/>
    </location>
</feature>
<dbReference type="InParanoid" id="A0A1Y2GS47"/>
<evidence type="ECO:0000313" key="3">
    <source>
        <dbReference type="EMBL" id="ORZ16063.1"/>
    </source>
</evidence>
<name>A0A1Y2GS47_9FUNG</name>
<keyword evidence="4" id="KW-1185">Reference proteome</keyword>
<dbReference type="EMBL" id="MCFF01000018">
    <property type="protein sequence ID" value="ORZ16063.1"/>
    <property type="molecule type" value="Genomic_DNA"/>
</dbReference>
<dbReference type="GeneID" id="33565997"/>
<dbReference type="Proteomes" id="UP000193648">
    <property type="component" value="Unassembled WGS sequence"/>
</dbReference>
<evidence type="ECO:0000259" key="2">
    <source>
        <dbReference type="Pfam" id="PF09791"/>
    </source>
</evidence>
<accession>A0A1Y2GS47</accession>
<dbReference type="GO" id="GO:0005739">
    <property type="term" value="C:mitochondrion"/>
    <property type="evidence" value="ECO:0007669"/>
    <property type="project" value="TreeGrafter"/>
</dbReference>
<dbReference type="InterPro" id="IPR039251">
    <property type="entry name" value="OXLD1"/>
</dbReference>
<protein>
    <submittedName>
        <fullName evidence="3">Oxidoreductase-like protein</fullName>
    </submittedName>
</protein>
<reference evidence="3 4" key="1">
    <citation type="submission" date="2016-07" db="EMBL/GenBank/DDBJ databases">
        <title>Pervasive Adenine N6-methylation of Active Genes in Fungi.</title>
        <authorList>
            <consortium name="DOE Joint Genome Institute"/>
            <person name="Mondo S.J."/>
            <person name="Dannebaum R.O."/>
            <person name="Kuo R.C."/>
            <person name="Labutti K."/>
            <person name="Haridas S."/>
            <person name="Kuo A."/>
            <person name="Salamov A."/>
            <person name="Ahrendt S.R."/>
            <person name="Lipzen A."/>
            <person name="Sullivan W."/>
            <person name="Andreopoulos W.B."/>
            <person name="Clum A."/>
            <person name="Lindquist E."/>
            <person name="Daum C."/>
            <person name="Ramamoorthy G.K."/>
            <person name="Gryganskyi A."/>
            <person name="Culley D."/>
            <person name="Magnuson J.K."/>
            <person name="James T.Y."/>
            <person name="O'Malley M.A."/>
            <person name="Stajich J.E."/>
            <person name="Spatafora J.W."/>
            <person name="Visel A."/>
            <person name="Grigoriev I.V."/>
        </authorList>
    </citation>
    <scope>NUCLEOTIDE SEQUENCE [LARGE SCALE GENOMIC DNA]</scope>
    <source>
        <strain evidence="3 4">NRRL 3116</strain>
    </source>
</reference>
<dbReference type="PANTHER" id="PTHR21193">
    <property type="entry name" value="OXIDOREDUCTASE-LIKE DOMAIN-CONTAINING PROTEIN 1"/>
    <property type="match status" value="1"/>
</dbReference>
<feature type="domain" description="Oxidoreductase-like" evidence="2">
    <location>
        <begin position="165"/>
        <end position="209"/>
    </location>
</feature>
<dbReference type="InterPro" id="IPR019180">
    <property type="entry name" value="Oxidoreductase-like_N"/>
</dbReference>
<sequence>MASSLRIYNGRTWTRLLSFQKRQQFPCSFHFFIHTTSYVRDKDSVSGSYSQNDILETRRNAIRERKPNYSGWWTEIMNRRTPPQSLPDPTLILSTDHVFKGQPLTAPSPAQPTESEVKKRYSNTLPTASKKIENTLPTAVPTGSATFATGSVSSLSKPTSESTMYHGFKIPVKPTPPGAEDCCMSGCAHCIYDIYEEERQEYKRELAKVLEDISKAGLPPPPSASAHGSNDGDGNSKNAEDDIDPGMKAFLELERKLKGS</sequence>
<dbReference type="RefSeq" id="XP_021881410.1">
    <property type="nucleotide sequence ID" value="XM_022024153.1"/>
</dbReference>
<dbReference type="OrthoDB" id="10064411at2759"/>
<comment type="caution">
    <text evidence="3">The sequence shown here is derived from an EMBL/GenBank/DDBJ whole genome shotgun (WGS) entry which is preliminary data.</text>
</comment>
<dbReference type="STRING" id="64571.A0A1Y2GS47"/>
<evidence type="ECO:0000313" key="4">
    <source>
        <dbReference type="Proteomes" id="UP000193648"/>
    </source>
</evidence>
<dbReference type="PANTHER" id="PTHR21193:SF3">
    <property type="entry name" value="OXIDOREDUCTASE-LIKE DOMAIN-CONTAINING PROTEIN 1"/>
    <property type="match status" value="1"/>
</dbReference>
<feature type="region of interest" description="Disordered" evidence="1">
    <location>
        <begin position="213"/>
        <end position="247"/>
    </location>
</feature>
<dbReference type="AlphaFoldDB" id="A0A1Y2GS47"/>
<organism evidence="3 4">
    <name type="scientific">Lobosporangium transversale</name>
    <dbReference type="NCBI Taxonomy" id="64571"/>
    <lineage>
        <taxon>Eukaryota</taxon>
        <taxon>Fungi</taxon>
        <taxon>Fungi incertae sedis</taxon>
        <taxon>Mucoromycota</taxon>
        <taxon>Mortierellomycotina</taxon>
        <taxon>Mortierellomycetes</taxon>
        <taxon>Mortierellales</taxon>
        <taxon>Mortierellaceae</taxon>
        <taxon>Lobosporangium</taxon>
    </lineage>
</organism>
<evidence type="ECO:0000256" key="1">
    <source>
        <dbReference type="SAM" id="MobiDB-lite"/>
    </source>
</evidence>
<dbReference type="Pfam" id="PF09791">
    <property type="entry name" value="Oxidored-like"/>
    <property type="match status" value="1"/>
</dbReference>
<gene>
    <name evidence="3" type="ORF">BCR41DRAFT_353463</name>
</gene>